<feature type="compositionally biased region" description="Polar residues" evidence="1">
    <location>
        <begin position="19"/>
        <end position="29"/>
    </location>
</feature>
<evidence type="ECO:0000313" key="3">
    <source>
        <dbReference type="EnsemblFungi" id="MAPG_00775T0"/>
    </source>
</evidence>
<dbReference type="AlphaFoldDB" id="A0A0C4DLX5"/>
<dbReference type="EnsemblFungi" id="MAPG_00775T0">
    <property type="protein sequence ID" value="MAPG_00775T0"/>
    <property type="gene ID" value="MAPG_00775"/>
</dbReference>
<protein>
    <submittedName>
        <fullName evidence="2 3">Uncharacterized protein</fullName>
    </submittedName>
</protein>
<accession>A0A0C4DLX5</accession>
<dbReference type="EMBL" id="GL876966">
    <property type="protein sequence ID" value="KLU81691.1"/>
    <property type="molecule type" value="Genomic_DNA"/>
</dbReference>
<evidence type="ECO:0000256" key="1">
    <source>
        <dbReference type="SAM" id="MobiDB-lite"/>
    </source>
</evidence>
<dbReference type="Proteomes" id="UP000011715">
    <property type="component" value="Unassembled WGS sequence"/>
</dbReference>
<name>A0A0C4DLX5_MAGP6</name>
<reference evidence="3" key="4">
    <citation type="journal article" date="2015" name="G3 (Bethesda)">
        <title>Genome sequences of three phytopathogenic species of the Magnaporthaceae family of fungi.</title>
        <authorList>
            <person name="Okagaki L.H."/>
            <person name="Nunes C.C."/>
            <person name="Sailsbery J."/>
            <person name="Clay B."/>
            <person name="Brown D."/>
            <person name="John T."/>
            <person name="Oh Y."/>
            <person name="Young N."/>
            <person name="Fitzgerald M."/>
            <person name="Haas B.J."/>
            <person name="Zeng Q."/>
            <person name="Young S."/>
            <person name="Adiconis X."/>
            <person name="Fan L."/>
            <person name="Levin J.Z."/>
            <person name="Mitchell T.K."/>
            <person name="Okubara P.A."/>
            <person name="Farman M.L."/>
            <person name="Kohn L.M."/>
            <person name="Birren B."/>
            <person name="Ma L.-J."/>
            <person name="Dean R.A."/>
        </authorList>
    </citation>
    <scope>NUCLEOTIDE SEQUENCE</scope>
    <source>
        <strain evidence="3">ATCC 64411 / 73-15</strain>
    </source>
</reference>
<reference evidence="3" key="5">
    <citation type="submission" date="2015-06" db="UniProtKB">
        <authorList>
            <consortium name="EnsemblFungi"/>
        </authorList>
    </citation>
    <scope>IDENTIFICATION</scope>
    <source>
        <strain evidence="3">ATCC 64411</strain>
    </source>
</reference>
<evidence type="ECO:0000313" key="4">
    <source>
        <dbReference type="Proteomes" id="UP000011715"/>
    </source>
</evidence>
<gene>
    <name evidence="2" type="ORF">MAPG_00775</name>
</gene>
<organism evidence="3 4">
    <name type="scientific">Magnaporthiopsis poae (strain ATCC 64411 / 73-15)</name>
    <name type="common">Kentucky bluegrass fungus</name>
    <name type="synonym">Magnaporthe poae</name>
    <dbReference type="NCBI Taxonomy" id="644358"/>
    <lineage>
        <taxon>Eukaryota</taxon>
        <taxon>Fungi</taxon>
        <taxon>Dikarya</taxon>
        <taxon>Ascomycota</taxon>
        <taxon>Pezizomycotina</taxon>
        <taxon>Sordariomycetes</taxon>
        <taxon>Sordariomycetidae</taxon>
        <taxon>Magnaporthales</taxon>
        <taxon>Magnaporthaceae</taxon>
        <taxon>Magnaporthiopsis</taxon>
    </lineage>
</organism>
<feature type="region of interest" description="Disordered" evidence="1">
    <location>
        <begin position="19"/>
        <end position="42"/>
    </location>
</feature>
<dbReference type="EMBL" id="ADBL01000179">
    <property type="status" value="NOT_ANNOTATED_CDS"/>
    <property type="molecule type" value="Genomic_DNA"/>
</dbReference>
<reference evidence="4" key="1">
    <citation type="submission" date="2010-05" db="EMBL/GenBank/DDBJ databases">
        <title>The genome sequence of Magnaporthe poae strain ATCC 64411.</title>
        <authorList>
            <person name="Ma L.-J."/>
            <person name="Dead R."/>
            <person name="Young S."/>
            <person name="Zeng Q."/>
            <person name="Koehrsen M."/>
            <person name="Alvarado L."/>
            <person name="Berlin A."/>
            <person name="Chapman S.B."/>
            <person name="Chen Z."/>
            <person name="Freedman E."/>
            <person name="Gellesch M."/>
            <person name="Goldberg J."/>
            <person name="Griggs A."/>
            <person name="Gujja S."/>
            <person name="Heilman E.R."/>
            <person name="Heiman D."/>
            <person name="Hepburn T."/>
            <person name="Howarth C."/>
            <person name="Jen D."/>
            <person name="Larson L."/>
            <person name="Mehta T."/>
            <person name="Neiman D."/>
            <person name="Pearson M."/>
            <person name="Roberts A."/>
            <person name="Saif S."/>
            <person name="Shea T."/>
            <person name="Shenoy N."/>
            <person name="Sisk P."/>
            <person name="Stolte C."/>
            <person name="Sykes S."/>
            <person name="Walk T."/>
            <person name="White J."/>
            <person name="Yandava C."/>
            <person name="Haas B."/>
            <person name="Nusbaum C."/>
            <person name="Birren B."/>
        </authorList>
    </citation>
    <scope>NUCLEOTIDE SEQUENCE [LARGE SCALE GENOMIC DNA]</scope>
    <source>
        <strain evidence="4">ATCC 64411 / 73-15</strain>
    </source>
</reference>
<keyword evidence="4" id="KW-1185">Reference proteome</keyword>
<evidence type="ECO:0000313" key="2">
    <source>
        <dbReference type="EMBL" id="KLU81691.1"/>
    </source>
</evidence>
<sequence length="170" mass="19054">MPGGHSFIRSLARLIPADSNQVTRRSTVSPRGHYRAKQGGRQAPSFIKKDMPRRVSNRLVCMPDVPLRRSCTGPHSLLSWEASIHPFGVCVPFYLPSTKNQIRAALARPPQRWRQCLHSQPGKHSRILGRGRRVGVLMYPWSPFCAWRHWNVGCLFALSALSSSSSGCPD</sequence>
<dbReference type="VEuPathDB" id="FungiDB:MAPG_00775"/>
<proteinExistence type="predicted"/>
<reference evidence="2" key="3">
    <citation type="submission" date="2011-03" db="EMBL/GenBank/DDBJ databases">
        <title>Annotation of Magnaporthe poae ATCC 64411.</title>
        <authorList>
            <person name="Ma L.-J."/>
            <person name="Dead R."/>
            <person name="Young S.K."/>
            <person name="Zeng Q."/>
            <person name="Gargeya S."/>
            <person name="Fitzgerald M."/>
            <person name="Haas B."/>
            <person name="Abouelleil A."/>
            <person name="Alvarado L."/>
            <person name="Arachchi H.M."/>
            <person name="Berlin A."/>
            <person name="Brown A."/>
            <person name="Chapman S.B."/>
            <person name="Chen Z."/>
            <person name="Dunbar C."/>
            <person name="Freedman E."/>
            <person name="Gearin G."/>
            <person name="Gellesch M."/>
            <person name="Goldberg J."/>
            <person name="Griggs A."/>
            <person name="Gujja S."/>
            <person name="Heiman D."/>
            <person name="Howarth C."/>
            <person name="Larson L."/>
            <person name="Lui A."/>
            <person name="MacDonald P.J.P."/>
            <person name="Mehta T."/>
            <person name="Montmayeur A."/>
            <person name="Murphy C."/>
            <person name="Neiman D."/>
            <person name="Pearson M."/>
            <person name="Priest M."/>
            <person name="Roberts A."/>
            <person name="Saif S."/>
            <person name="Shea T."/>
            <person name="Shenoy N."/>
            <person name="Sisk P."/>
            <person name="Stolte C."/>
            <person name="Sykes S."/>
            <person name="Yandava C."/>
            <person name="Wortman J."/>
            <person name="Nusbaum C."/>
            <person name="Birren B."/>
        </authorList>
    </citation>
    <scope>NUCLEOTIDE SEQUENCE</scope>
    <source>
        <strain evidence="2">ATCC 64411</strain>
    </source>
</reference>
<reference evidence="2" key="2">
    <citation type="submission" date="2010-05" db="EMBL/GenBank/DDBJ databases">
        <title>The Genome Sequence of Magnaporthe poae strain ATCC 64411.</title>
        <authorList>
            <consortium name="The Broad Institute Genome Sequencing Platform"/>
            <consortium name="Broad Institute Genome Sequencing Center for Infectious Disease"/>
            <person name="Ma L.-J."/>
            <person name="Dead R."/>
            <person name="Young S."/>
            <person name="Zeng Q."/>
            <person name="Koehrsen M."/>
            <person name="Alvarado L."/>
            <person name="Berlin A."/>
            <person name="Chapman S.B."/>
            <person name="Chen Z."/>
            <person name="Freedman E."/>
            <person name="Gellesch M."/>
            <person name="Goldberg J."/>
            <person name="Griggs A."/>
            <person name="Gujja S."/>
            <person name="Heilman E.R."/>
            <person name="Heiman D."/>
            <person name="Hepburn T."/>
            <person name="Howarth C."/>
            <person name="Jen D."/>
            <person name="Larson L."/>
            <person name="Mehta T."/>
            <person name="Neiman D."/>
            <person name="Pearson M."/>
            <person name="Roberts A."/>
            <person name="Saif S."/>
            <person name="Shea T."/>
            <person name="Shenoy N."/>
            <person name="Sisk P."/>
            <person name="Stolte C."/>
            <person name="Sykes S."/>
            <person name="Walk T."/>
            <person name="White J."/>
            <person name="Yandava C."/>
            <person name="Haas B."/>
            <person name="Nusbaum C."/>
            <person name="Birren B."/>
        </authorList>
    </citation>
    <scope>NUCLEOTIDE SEQUENCE</scope>
    <source>
        <strain evidence="2">ATCC 64411</strain>
    </source>
</reference>